<feature type="region of interest" description="Disordered" evidence="1">
    <location>
        <begin position="96"/>
        <end position="139"/>
    </location>
</feature>
<feature type="compositionally biased region" description="Basic residues" evidence="1">
    <location>
        <begin position="117"/>
        <end position="132"/>
    </location>
</feature>
<reference evidence="3" key="1">
    <citation type="journal article" date="2017" name="Genome Biol.">
        <title>Comparative genomics reveals high biological diversity and specific adaptations in the industrially and medically important fungal genus Aspergillus.</title>
        <authorList>
            <person name="de Vries R.P."/>
            <person name="Riley R."/>
            <person name="Wiebenga A."/>
            <person name="Aguilar-Osorio G."/>
            <person name="Amillis S."/>
            <person name="Uchima C.A."/>
            <person name="Anderluh G."/>
            <person name="Asadollahi M."/>
            <person name="Askin M."/>
            <person name="Barry K."/>
            <person name="Battaglia E."/>
            <person name="Bayram O."/>
            <person name="Benocci T."/>
            <person name="Braus-Stromeyer S.A."/>
            <person name="Caldana C."/>
            <person name="Canovas D."/>
            <person name="Cerqueira G.C."/>
            <person name="Chen F."/>
            <person name="Chen W."/>
            <person name="Choi C."/>
            <person name="Clum A."/>
            <person name="Dos Santos R.A."/>
            <person name="Damasio A.R."/>
            <person name="Diallinas G."/>
            <person name="Emri T."/>
            <person name="Fekete E."/>
            <person name="Flipphi M."/>
            <person name="Freyberg S."/>
            <person name="Gallo A."/>
            <person name="Gournas C."/>
            <person name="Habgood R."/>
            <person name="Hainaut M."/>
            <person name="Harispe M.L."/>
            <person name="Henrissat B."/>
            <person name="Hilden K.S."/>
            <person name="Hope R."/>
            <person name="Hossain A."/>
            <person name="Karabika E."/>
            <person name="Karaffa L."/>
            <person name="Karanyi Z."/>
            <person name="Krasevec N."/>
            <person name="Kuo A."/>
            <person name="Kusch H."/>
            <person name="LaButti K."/>
            <person name="Lagendijk E.L."/>
            <person name="Lapidus A."/>
            <person name="Levasseur A."/>
            <person name="Lindquist E."/>
            <person name="Lipzen A."/>
            <person name="Logrieco A.F."/>
            <person name="MacCabe A."/>
            <person name="Maekelae M.R."/>
            <person name="Malavazi I."/>
            <person name="Melin P."/>
            <person name="Meyer V."/>
            <person name="Mielnichuk N."/>
            <person name="Miskei M."/>
            <person name="Molnar A.P."/>
            <person name="Mule G."/>
            <person name="Ngan C.Y."/>
            <person name="Orejas M."/>
            <person name="Orosz E."/>
            <person name="Ouedraogo J.P."/>
            <person name="Overkamp K.M."/>
            <person name="Park H.-S."/>
            <person name="Perrone G."/>
            <person name="Piumi F."/>
            <person name="Punt P.J."/>
            <person name="Ram A.F."/>
            <person name="Ramon A."/>
            <person name="Rauscher S."/>
            <person name="Record E."/>
            <person name="Riano-Pachon D.M."/>
            <person name="Robert V."/>
            <person name="Roehrig J."/>
            <person name="Ruller R."/>
            <person name="Salamov A."/>
            <person name="Salih N.S."/>
            <person name="Samson R.A."/>
            <person name="Sandor E."/>
            <person name="Sanguinetti M."/>
            <person name="Schuetze T."/>
            <person name="Sepcic K."/>
            <person name="Shelest E."/>
            <person name="Sherlock G."/>
            <person name="Sophianopoulou V."/>
            <person name="Squina F.M."/>
            <person name="Sun H."/>
            <person name="Susca A."/>
            <person name="Todd R.B."/>
            <person name="Tsang A."/>
            <person name="Unkles S.E."/>
            <person name="van de Wiele N."/>
            <person name="van Rossen-Uffink D."/>
            <person name="Oliveira J.V."/>
            <person name="Vesth T.C."/>
            <person name="Visser J."/>
            <person name="Yu J.-H."/>
            <person name="Zhou M."/>
            <person name="Andersen M.R."/>
            <person name="Archer D.B."/>
            <person name="Baker S.E."/>
            <person name="Benoit I."/>
            <person name="Brakhage A.A."/>
            <person name="Braus G.H."/>
            <person name="Fischer R."/>
            <person name="Frisvad J.C."/>
            <person name="Goldman G.H."/>
            <person name="Houbraken J."/>
            <person name="Oakley B."/>
            <person name="Pocsi I."/>
            <person name="Scazzocchio C."/>
            <person name="Seiboth B."/>
            <person name="vanKuyk P.A."/>
            <person name="Wortman J."/>
            <person name="Dyer P.S."/>
            <person name="Grigoriev I.V."/>
        </authorList>
    </citation>
    <scope>NUCLEOTIDE SEQUENCE [LARGE SCALE GENOMIC DNA]</scope>
    <source>
        <strain evidence="3">CBS 583.65</strain>
    </source>
</reference>
<dbReference type="AlphaFoldDB" id="A0A1L9P9B9"/>
<evidence type="ECO:0000313" key="3">
    <source>
        <dbReference type="Proteomes" id="UP000184073"/>
    </source>
</evidence>
<keyword evidence="3" id="KW-1185">Reference proteome</keyword>
<evidence type="ECO:0000256" key="1">
    <source>
        <dbReference type="SAM" id="MobiDB-lite"/>
    </source>
</evidence>
<dbReference type="Proteomes" id="UP000184073">
    <property type="component" value="Unassembled WGS sequence"/>
</dbReference>
<dbReference type="EMBL" id="KV878126">
    <property type="protein sequence ID" value="OJI98072.1"/>
    <property type="molecule type" value="Genomic_DNA"/>
</dbReference>
<proteinExistence type="predicted"/>
<sequence>MEWWSILLAKYIGQGDCWKERRRIALALNEGMMREAGVYQNELKAAGTLEYSGELRSRSSVLRKRSRLLKTACRKVYEGRTGTWIRAEYSMTSTQAGTGRQAIVARESNRKQEVRERKRKRNEGRGSKRSLKREKERTN</sequence>
<accession>A0A1L9P9B9</accession>
<organism evidence="2 3">
    <name type="scientific">Aspergillus versicolor CBS 583.65</name>
    <dbReference type="NCBI Taxonomy" id="1036611"/>
    <lineage>
        <taxon>Eukaryota</taxon>
        <taxon>Fungi</taxon>
        <taxon>Dikarya</taxon>
        <taxon>Ascomycota</taxon>
        <taxon>Pezizomycotina</taxon>
        <taxon>Eurotiomycetes</taxon>
        <taxon>Eurotiomycetidae</taxon>
        <taxon>Eurotiales</taxon>
        <taxon>Aspergillaceae</taxon>
        <taxon>Aspergillus</taxon>
        <taxon>Aspergillus subgen. Nidulantes</taxon>
    </lineage>
</organism>
<dbReference type="VEuPathDB" id="FungiDB:ASPVEDRAFT_442573"/>
<dbReference type="GeneID" id="63728526"/>
<dbReference type="RefSeq" id="XP_040663835.1">
    <property type="nucleotide sequence ID" value="XM_040813015.1"/>
</dbReference>
<name>A0A1L9P9B9_ASPVE</name>
<gene>
    <name evidence="2" type="ORF">ASPVEDRAFT_442573</name>
</gene>
<evidence type="ECO:0000313" key="2">
    <source>
        <dbReference type="EMBL" id="OJI98072.1"/>
    </source>
</evidence>
<protein>
    <submittedName>
        <fullName evidence="2">Uncharacterized protein</fullName>
    </submittedName>
</protein>
<feature type="compositionally biased region" description="Basic and acidic residues" evidence="1">
    <location>
        <begin position="107"/>
        <end position="116"/>
    </location>
</feature>